<dbReference type="RefSeq" id="WP_249294531.1">
    <property type="nucleotide sequence ID" value="NZ_JACRSV010000001.1"/>
</dbReference>
<reference evidence="1" key="1">
    <citation type="submission" date="2020-08" db="EMBL/GenBank/DDBJ databases">
        <title>Genome public.</title>
        <authorList>
            <person name="Liu C."/>
            <person name="Sun Q."/>
        </authorList>
    </citation>
    <scope>NUCLEOTIDE SEQUENCE</scope>
    <source>
        <strain evidence="1">NSJ-33</strain>
    </source>
</reference>
<sequence length="57" mass="6710">MTEKKKMGRPTDDPKPNKVSAWVSDETLEILDEYCEKKQIRRPEGVRQAINHLKDKK</sequence>
<proteinExistence type="predicted"/>
<name>A0A926E1M0_9FIRM</name>
<evidence type="ECO:0000313" key="2">
    <source>
        <dbReference type="Proteomes" id="UP000610760"/>
    </source>
</evidence>
<accession>A0A926E1M0</accession>
<organism evidence="1 2">
    <name type="scientific">Fumia xinanensis</name>
    <dbReference type="NCBI Taxonomy" id="2763659"/>
    <lineage>
        <taxon>Bacteria</taxon>
        <taxon>Bacillati</taxon>
        <taxon>Bacillota</taxon>
        <taxon>Clostridia</taxon>
        <taxon>Eubacteriales</taxon>
        <taxon>Oscillospiraceae</taxon>
        <taxon>Fumia</taxon>
    </lineage>
</organism>
<dbReference type="AlphaFoldDB" id="A0A926E1M0"/>
<evidence type="ECO:0000313" key="1">
    <source>
        <dbReference type="EMBL" id="MBC8559641.1"/>
    </source>
</evidence>
<gene>
    <name evidence="1" type="ORF">H8710_06080</name>
</gene>
<dbReference type="EMBL" id="JACRSV010000001">
    <property type="protein sequence ID" value="MBC8559641.1"/>
    <property type="molecule type" value="Genomic_DNA"/>
</dbReference>
<dbReference type="Proteomes" id="UP000610760">
    <property type="component" value="Unassembled WGS sequence"/>
</dbReference>
<keyword evidence="2" id="KW-1185">Reference proteome</keyword>
<protein>
    <recommendedName>
        <fullName evidence="3">Ribbon-helix-helix protein CopG domain-containing protein</fullName>
    </recommendedName>
</protein>
<comment type="caution">
    <text evidence="1">The sequence shown here is derived from an EMBL/GenBank/DDBJ whole genome shotgun (WGS) entry which is preliminary data.</text>
</comment>
<evidence type="ECO:0008006" key="3">
    <source>
        <dbReference type="Google" id="ProtNLM"/>
    </source>
</evidence>